<dbReference type="Proteomes" id="UP000029859">
    <property type="component" value="Unassembled WGS sequence"/>
</dbReference>
<reference evidence="1 2" key="1">
    <citation type="submission" date="2014-09" db="EMBL/GenBank/DDBJ databases">
        <title>Draft genome sequence of an obligately methylotrophic methanogen, Methanococcoides methylutens, isolated from marine sediment.</title>
        <authorList>
            <person name="Guan Y."/>
            <person name="Ngugi D.K."/>
            <person name="Blom J."/>
            <person name="Ali S."/>
            <person name="Ferry J.G."/>
            <person name="Stingl U."/>
        </authorList>
    </citation>
    <scope>NUCLEOTIDE SEQUENCE [LARGE SCALE GENOMIC DNA]</scope>
    <source>
        <strain evidence="1 2">DSM 2657</strain>
    </source>
</reference>
<evidence type="ECO:0000313" key="2">
    <source>
        <dbReference type="Proteomes" id="UP000029859"/>
    </source>
</evidence>
<keyword evidence="2" id="KW-1185">Reference proteome</keyword>
<comment type="caution">
    <text evidence="1">The sequence shown here is derived from an EMBL/GenBank/DDBJ whole genome shotgun (WGS) entry which is preliminary data.</text>
</comment>
<proteinExistence type="predicted"/>
<name>A0A099T0W4_METMT</name>
<evidence type="ECO:0000313" key="1">
    <source>
        <dbReference type="EMBL" id="KGK97856.1"/>
    </source>
</evidence>
<accession>A0A099T0W4</accession>
<organism evidence="1 2">
    <name type="scientific">Methanococcoides methylutens</name>
    <dbReference type="NCBI Taxonomy" id="2226"/>
    <lineage>
        <taxon>Archaea</taxon>
        <taxon>Methanobacteriati</taxon>
        <taxon>Methanobacteriota</taxon>
        <taxon>Stenosarchaea group</taxon>
        <taxon>Methanomicrobia</taxon>
        <taxon>Methanosarcinales</taxon>
        <taxon>Methanosarcinaceae</taxon>
        <taxon>Methanococcoides</taxon>
    </lineage>
</organism>
<gene>
    <name evidence="1" type="ORF">LI82_08820</name>
</gene>
<protein>
    <submittedName>
        <fullName evidence="1">Uncharacterized protein</fullName>
    </submittedName>
</protein>
<dbReference type="EMBL" id="JRHO01000014">
    <property type="protein sequence ID" value="KGK97856.1"/>
    <property type="molecule type" value="Genomic_DNA"/>
</dbReference>
<dbReference type="AlphaFoldDB" id="A0A099T0W4"/>
<sequence length="90" mass="10999">MEWTLKESCHNDFTIWKPDPHRKTEDEIADRIYELKRLIERCNRYGEPSATTFIKSQLEGLEWVLEDSNRMSYERGRRYLKNQENKECKD</sequence>